<comment type="similarity">
    <text evidence="1">Belongs to the short-chain dehydrogenases/reductases (SDR) family.</text>
</comment>
<dbReference type="Gene3D" id="3.40.50.720">
    <property type="entry name" value="NAD(P)-binding Rossmann-like Domain"/>
    <property type="match status" value="1"/>
</dbReference>
<gene>
    <name evidence="4" type="ORF">PENSUB_5780</name>
</gene>
<keyword evidence="3" id="KW-0560">Oxidoreductase</keyword>
<dbReference type="InterPro" id="IPR002347">
    <property type="entry name" value="SDR_fam"/>
</dbReference>
<dbReference type="InterPro" id="IPR052178">
    <property type="entry name" value="Sec_Metab_Biosynth_SDR"/>
</dbReference>
<sequence>MLATNLSSYDIRLNGLAPGLYDSDMANNGIVESGVQGGGISEGSFPRDMIPLTRSGSEEDFAGLIIWLASNSGGYVNGAVLLSDGGRVSVVPNTY</sequence>
<dbReference type="PRINTS" id="PR00081">
    <property type="entry name" value="GDHRDH"/>
</dbReference>
<reference evidence="4 5" key="1">
    <citation type="submission" date="2016-10" db="EMBL/GenBank/DDBJ databases">
        <title>Genome sequence of the ascomycete fungus Penicillium subrubescens.</title>
        <authorList>
            <person name="De Vries R.P."/>
            <person name="Peng M."/>
            <person name="Dilokpimol A."/>
            <person name="Hilden K."/>
            <person name="Makela M.R."/>
            <person name="Grigoriev I."/>
            <person name="Riley R."/>
            <person name="Granchi Z."/>
        </authorList>
    </citation>
    <scope>NUCLEOTIDE SEQUENCE [LARGE SCALE GENOMIC DNA]</scope>
    <source>
        <strain evidence="4 5">CBS 132785</strain>
    </source>
</reference>
<evidence type="ECO:0000313" key="4">
    <source>
        <dbReference type="EMBL" id="OKP07665.1"/>
    </source>
</evidence>
<name>A0A1Q5U596_9EURO</name>
<accession>A0A1Q5U596</accession>
<keyword evidence="5" id="KW-1185">Reference proteome</keyword>
<protein>
    <submittedName>
        <fullName evidence="4">Uncharacterized protein</fullName>
    </submittedName>
</protein>
<proteinExistence type="inferred from homology"/>
<dbReference type="Proteomes" id="UP000186955">
    <property type="component" value="Unassembled WGS sequence"/>
</dbReference>
<organism evidence="4 5">
    <name type="scientific">Penicillium subrubescens</name>
    <dbReference type="NCBI Taxonomy" id="1316194"/>
    <lineage>
        <taxon>Eukaryota</taxon>
        <taxon>Fungi</taxon>
        <taxon>Dikarya</taxon>
        <taxon>Ascomycota</taxon>
        <taxon>Pezizomycotina</taxon>
        <taxon>Eurotiomycetes</taxon>
        <taxon>Eurotiomycetidae</taxon>
        <taxon>Eurotiales</taxon>
        <taxon>Aspergillaceae</taxon>
        <taxon>Penicillium</taxon>
    </lineage>
</organism>
<dbReference type="GO" id="GO:0016491">
    <property type="term" value="F:oxidoreductase activity"/>
    <property type="evidence" value="ECO:0007669"/>
    <property type="project" value="UniProtKB-KW"/>
</dbReference>
<dbReference type="EMBL" id="MNBE01000579">
    <property type="protein sequence ID" value="OKP07665.1"/>
    <property type="molecule type" value="Genomic_DNA"/>
</dbReference>
<dbReference type="PANTHER" id="PTHR43618:SF18">
    <property type="entry name" value="SHORT CHAIN DEHYDROGENASE_REDUCTASE FAMILY (AFU_ORTHOLOGUE AFUA_5G12480)"/>
    <property type="match status" value="1"/>
</dbReference>
<evidence type="ECO:0000256" key="3">
    <source>
        <dbReference type="ARBA" id="ARBA00023002"/>
    </source>
</evidence>
<evidence type="ECO:0000313" key="5">
    <source>
        <dbReference type="Proteomes" id="UP000186955"/>
    </source>
</evidence>
<dbReference type="Pfam" id="PF13561">
    <property type="entry name" value="adh_short_C2"/>
    <property type="match status" value="1"/>
</dbReference>
<dbReference type="InterPro" id="IPR036291">
    <property type="entry name" value="NAD(P)-bd_dom_sf"/>
</dbReference>
<keyword evidence="2" id="KW-0521">NADP</keyword>
<evidence type="ECO:0000256" key="1">
    <source>
        <dbReference type="ARBA" id="ARBA00006484"/>
    </source>
</evidence>
<dbReference type="SUPFAM" id="SSF51735">
    <property type="entry name" value="NAD(P)-binding Rossmann-fold domains"/>
    <property type="match status" value="1"/>
</dbReference>
<dbReference type="PANTHER" id="PTHR43618">
    <property type="entry name" value="7-ALPHA-HYDROXYSTEROID DEHYDROGENASE"/>
    <property type="match status" value="1"/>
</dbReference>
<dbReference type="STRING" id="1316194.A0A1Q5U596"/>
<evidence type="ECO:0000256" key="2">
    <source>
        <dbReference type="ARBA" id="ARBA00022857"/>
    </source>
</evidence>
<dbReference type="AlphaFoldDB" id="A0A1Q5U596"/>
<comment type="caution">
    <text evidence="4">The sequence shown here is derived from an EMBL/GenBank/DDBJ whole genome shotgun (WGS) entry which is preliminary data.</text>
</comment>